<accession>A0A098S782</accession>
<evidence type="ECO:0000313" key="2">
    <source>
        <dbReference type="Proteomes" id="UP000029736"/>
    </source>
</evidence>
<protein>
    <recommendedName>
        <fullName evidence="3">Glyoxalase</fullName>
    </recommendedName>
</protein>
<dbReference type="AlphaFoldDB" id="A0A098S782"/>
<dbReference type="RefSeq" id="WP_044219116.1">
    <property type="nucleotide sequence ID" value="NZ_JBKAGJ010000017.1"/>
</dbReference>
<evidence type="ECO:0008006" key="3">
    <source>
        <dbReference type="Google" id="ProtNLM"/>
    </source>
</evidence>
<comment type="caution">
    <text evidence="1">The sequence shown here is derived from an EMBL/GenBank/DDBJ whole genome shotgun (WGS) entry which is preliminary data.</text>
</comment>
<dbReference type="STRING" id="1524460.IX84_09580"/>
<dbReference type="EMBL" id="JPOS01000019">
    <property type="protein sequence ID" value="KGE88424.1"/>
    <property type="molecule type" value="Genomic_DNA"/>
</dbReference>
<gene>
    <name evidence="1" type="ORF">IX84_09580</name>
</gene>
<name>A0A098S782_9BACT</name>
<sequence length="126" mass="14615">MTDDQKISIRPEVLTKDIESTPAEHFQNATLRPVLKLQNELLQAVFLHMMDKRKVSFRQQSPQDQAAQIKHSLSKDKRLRFQLLGVVIGQFTTAEYTEFLALEQEAVRRIFTMMAQRLKDGLIKTT</sequence>
<evidence type="ECO:0000313" key="1">
    <source>
        <dbReference type="EMBL" id="KGE88424.1"/>
    </source>
</evidence>
<reference evidence="1 2" key="1">
    <citation type="journal article" date="2014" name="Int. J. Syst. Evol. Microbiol.">
        <title>Phaeodactylibacter xiamenensis gen. nov., sp. nov., a member of the family Saprospiraceae isolated from the marine alga Phaeodactylum tricornutum.</title>
        <authorList>
            <person name="Chen Z.Jr."/>
            <person name="Lei X."/>
            <person name="Lai Q."/>
            <person name="Li Y."/>
            <person name="Zhang B."/>
            <person name="Zhang J."/>
            <person name="Zhang H."/>
            <person name="Yang L."/>
            <person name="Zheng W."/>
            <person name="Tian Y."/>
            <person name="Yu Z."/>
            <person name="Xu H.Jr."/>
            <person name="Zheng T."/>
        </authorList>
    </citation>
    <scope>NUCLEOTIDE SEQUENCE [LARGE SCALE GENOMIC DNA]</scope>
    <source>
        <strain evidence="1 2">KD52</strain>
    </source>
</reference>
<dbReference type="OrthoDB" id="1271679at2"/>
<organism evidence="1 2">
    <name type="scientific">Phaeodactylibacter xiamenensis</name>
    <dbReference type="NCBI Taxonomy" id="1524460"/>
    <lineage>
        <taxon>Bacteria</taxon>
        <taxon>Pseudomonadati</taxon>
        <taxon>Bacteroidota</taxon>
        <taxon>Saprospiria</taxon>
        <taxon>Saprospirales</taxon>
        <taxon>Haliscomenobacteraceae</taxon>
        <taxon>Phaeodactylibacter</taxon>
    </lineage>
</organism>
<proteinExistence type="predicted"/>
<keyword evidence="2" id="KW-1185">Reference proteome</keyword>
<dbReference type="Proteomes" id="UP000029736">
    <property type="component" value="Unassembled WGS sequence"/>
</dbReference>